<keyword evidence="2" id="KW-0812">Transmembrane</keyword>
<feature type="transmembrane region" description="Helical" evidence="2">
    <location>
        <begin position="119"/>
        <end position="139"/>
    </location>
</feature>
<evidence type="ECO:0000256" key="2">
    <source>
        <dbReference type="SAM" id="Phobius"/>
    </source>
</evidence>
<feature type="transmembrane region" description="Helical" evidence="2">
    <location>
        <begin position="206"/>
        <end position="224"/>
    </location>
</feature>
<dbReference type="GO" id="GO:0005615">
    <property type="term" value="C:extracellular space"/>
    <property type="evidence" value="ECO:0007669"/>
    <property type="project" value="TreeGrafter"/>
</dbReference>
<feature type="transmembrane region" description="Helical" evidence="2">
    <location>
        <begin position="144"/>
        <end position="163"/>
    </location>
</feature>
<dbReference type="PANTHER" id="PTHR10974">
    <property type="entry name" value="FI08016P-RELATED"/>
    <property type="match status" value="1"/>
</dbReference>
<feature type="transmembrane region" description="Helical" evidence="2">
    <location>
        <begin position="175"/>
        <end position="194"/>
    </location>
</feature>
<dbReference type="Gene3D" id="3.40.720.10">
    <property type="entry name" value="Alkaline Phosphatase, subunit A"/>
    <property type="match status" value="1"/>
</dbReference>
<dbReference type="InterPro" id="IPR017850">
    <property type="entry name" value="Alkaline_phosphatase_core_sf"/>
</dbReference>
<evidence type="ECO:0000313" key="3">
    <source>
        <dbReference type="EMBL" id="CAI2387870.1"/>
    </source>
</evidence>
<feature type="transmembrane region" description="Helical" evidence="2">
    <location>
        <begin position="80"/>
        <end position="99"/>
    </location>
</feature>
<dbReference type="EMBL" id="CAMPGE010030351">
    <property type="protein sequence ID" value="CAI2387870.1"/>
    <property type="molecule type" value="Genomic_DNA"/>
</dbReference>
<evidence type="ECO:0000256" key="1">
    <source>
        <dbReference type="SAM" id="MobiDB-lite"/>
    </source>
</evidence>
<accession>A0AAD1YAZ0</accession>
<dbReference type="PANTHER" id="PTHR10974:SF1">
    <property type="entry name" value="FI08016P-RELATED"/>
    <property type="match status" value="1"/>
</dbReference>
<dbReference type="Proteomes" id="UP001295684">
    <property type="component" value="Unassembled WGS sequence"/>
</dbReference>
<comment type="caution">
    <text evidence="3">The sequence shown here is derived from an EMBL/GenBank/DDBJ whole genome shotgun (WGS) entry which is preliminary data.</text>
</comment>
<keyword evidence="4" id="KW-1185">Reference proteome</keyword>
<dbReference type="Pfam" id="PF02995">
    <property type="entry name" value="DUF229"/>
    <property type="match status" value="1"/>
</dbReference>
<dbReference type="SUPFAM" id="SSF53649">
    <property type="entry name" value="Alkaline phosphatase-like"/>
    <property type="match status" value="1"/>
</dbReference>
<name>A0AAD1YAZ0_EUPCR</name>
<keyword evidence="2" id="KW-1133">Transmembrane helix</keyword>
<protein>
    <submittedName>
        <fullName evidence="3">Uncharacterized protein</fullName>
    </submittedName>
</protein>
<gene>
    <name evidence="3" type="ORF">ECRASSUSDP1_LOCUS29504</name>
</gene>
<dbReference type="InterPro" id="IPR004245">
    <property type="entry name" value="DUF229"/>
</dbReference>
<proteinExistence type="predicted"/>
<keyword evidence="2" id="KW-0472">Membrane</keyword>
<dbReference type="AlphaFoldDB" id="A0AAD1YAZ0"/>
<sequence>MDMEEIKNNFQKLRDSSKEDELKDFGKAQEIEVAEMPSQNRDFQERNSNTDDDSQGFQYPERKHVGSKIWEIIEKYKSPIIAGLLCLVMNVMYMISNTSLNCDFEYHFNDCVVALRKAFPAWLGECALAGVIWGVTMILSLTKVFHRAWAIFLLVNLIILFFYKNGMTANYHGSLNRVIFIFIILVTFGVYGVYRLFKFIHSKNTKIFWTCVIVTLFLWLTFYFTKIEGSCNGWEKGLGARSILNTDGYCPVPIPTKCELSIRDGALAIYKLGNTCDKRPNKFQFSKLPPSLQSNEKEYKKIGYPRVEDYATEVHINQNLFREHVFENYFYMEDPNVSEEVKNNTEFYIDMTNPDEHKIVMEVKPNATRAQEQKELYQTSRKQEEEMGTFKDRIDKNMLILYIDNLSRAHFYRKMPKTAAWLDQYVDNEENEYSAYQFFRYHGVYFNTQFSNSALWFGAVHEVENTSTNIFDSFQRHGYITGFFKDSCETRASEIRNEDLKTHRFDHFGGTISCDDNFDRKQVGQVTWFEGKGSSLRHCIYGQNIHNVQIEYLKQFWEAYPENRKLFRTHFSEAHEGMGELINVIDEDFRDLLEYFMNKGYLEDTYITILSDHGAHGMTLKVPGIPDNSRDIENYYPLLFKFTKNDIPKTTSHYLLENEQSFISSHDIYETMNSIAENKRTNLSEAKSYVFTQEQVPKTSDCSNSTVYTDKCFCKN</sequence>
<feature type="region of interest" description="Disordered" evidence="1">
    <location>
        <begin position="1"/>
        <end position="21"/>
    </location>
</feature>
<reference evidence="3" key="1">
    <citation type="submission" date="2023-07" db="EMBL/GenBank/DDBJ databases">
        <authorList>
            <consortium name="AG Swart"/>
            <person name="Singh M."/>
            <person name="Singh A."/>
            <person name="Seah K."/>
            <person name="Emmerich C."/>
        </authorList>
    </citation>
    <scope>NUCLEOTIDE SEQUENCE</scope>
    <source>
        <strain evidence="3">DP1</strain>
    </source>
</reference>
<feature type="region of interest" description="Disordered" evidence="1">
    <location>
        <begin position="34"/>
        <end position="59"/>
    </location>
</feature>
<evidence type="ECO:0000313" key="4">
    <source>
        <dbReference type="Proteomes" id="UP001295684"/>
    </source>
</evidence>
<organism evidence="3 4">
    <name type="scientific">Euplotes crassus</name>
    <dbReference type="NCBI Taxonomy" id="5936"/>
    <lineage>
        <taxon>Eukaryota</taxon>
        <taxon>Sar</taxon>
        <taxon>Alveolata</taxon>
        <taxon>Ciliophora</taxon>
        <taxon>Intramacronucleata</taxon>
        <taxon>Spirotrichea</taxon>
        <taxon>Hypotrichia</taxon>
        <taxon>Euplotida</taxon>
        <taxon>Euplotidae</taxon>
        <taxon>Moneuplotes</taxon>
    </lineage>
</organism>